<feature type="chain" id="PRO_5012283220" evidence="1">
    <location>
        <begin position="26"/>
        <end position="477"/>
    </location>
</feature>
<dbReference type="RefSeq" id="WP_132314625.1">
    <property type="nucleotide sequence ID" value="NZ_FWZT01000001.1"/>
</dbReference>
<sequence>MKKKLRNIKLLVASSLLVGCGNSSLNEVTNSGSTNTTSAAELRYQDVRPDVANAGSATELDYRIVFVSYRDTDTDGENVAKIYKYDSASTDPSRFHSDDTFHHELDVKISSNGAYVAFITQNTEGAYQLFVEKWDNSSRVEITAPTGLVRWDEVVFADDNAGLAYSGLVSNDGTEQYVTGFAKLVETDNTLSVQTSATIADSWQPRLTSSGSTEYLVVRSLNDQFQSSFSTYQIDDTGAPTLSSLKSTTASISIQDEPVEVDGSGIYVLRERDTARLKERIGDVAPGDDNKSARNYIYLRNEIASEPLTTDSNPTTFTGENFLLYEPSDIYGLQSLGDNLFAVLGGDPVICTKGSSFLSTILIYNASTGAVVPLYVKTNADTRVSETLVVQACEHFVENTDQLLQPFEREIRSFRIRKQDENTFFMVYEGWDGGDGEIYYARFTVASLEEDNDAVKTDANISSQEVKAISANVPKDE</sequence>
<dbReference type="Proteomes" id="UP000192907">
    <property type="component" value="Unassembled WGS sequence"/>
</dbReference>
<reference evidence="3" key="1">
    <citation type="submission" date="2017-04" db="EMBL/GenBank/DDBJ databases">
        <authorList>
            <person name="Varghese N."/>
            <person name="Submissions S."/>
        </authorList>
    </citation>
    <scope>NUCLEOTIDE SEQUENCE [LARGE SCALE GENOMIC DNA]</scope>
    <source>
        <strain evidence="3">RKEM611</strain>
    </source>
</reference>
<dbReference type="AlphaFoldDB" id="A0A1Y6B854"/>
<dbReference type="EMBL" id="FWZT01000001">
    <property type="protein sequence ID" value="SME89315.1"/>
    <property type="molecule type" value="Genomic_DNA"/>
</dbReference>
<organism evidence="2 3">
    <name type="scientific">Pseudobacteriovorax antillogorgiicola</name>
    <dbReference type="NCBI Taxonomy" id="1513793"/>
    <lineage>
        <taxon>Bacteria</taxon>
        <taxon>Pseudomonadati</taxon>
        <taxon>Bdellovibrionota</taxon>
        <taxon>Oligoflexia</taxon>
        <taxon>Oligoflexales</taxon>
        <taxon>Pseudobacteriovoracaceae</taxon>
        <taxon>Pseudobacteriovorax</taxon>
    </lineage>
</organism>
<dbReference type="STRING" id="1513793.SAMN06296036_101250"/>
<keyword evidence="3" id="KW-1185">Reference proteome</keyword>
<protein>
    <submittedName>
        <fullName evidence="2">Uncharacterized protein</fullName>
    </submittedName>
</protein>
<accession>A0A1Y6B854</accession>
<evidence type="ECO:0000313" key="2">
    <source>
        <dbReference type="EMBL" id="SME89315.1"/>
    </source>
</evidence>
<name>A0A1Y6B854_9BACT</name>
<evidence type="ECO:0000256" key="1">
    <source>
        <dbReference type="SAM" id="SignalP"/>
    </source>
</evidence>
<keyword evidence="1" id="KW-0732">Signal</keyword>
<gene>
    <name evidence="2" type="ORF">SAMN06296036_101250</name>
</gene>
<dbReference type="PROSITE" id="PS51257">
    <property type="entry name" value="PROKAR_LIPOPROTEIN"/>
    <property type="match status" value="1"/>
</dbReference>
<evidence type="ECO:0000313" key="3">
    <source>
        <dbReference type="Proteomes" id="UP000192907"/>
    </source>
</evidence>
<proteinExistence type="predicted"/>
<feature type="signal peptide" evidence="1">
    <location>
        <begin position="1"/>
        <end position="25"/>
    </location>
</feature>